<dbReference type="Gene3D" id="3.40.50.1820">
    <property type="entry name" value="alpha/beta hydrolase"/>
    <property type="match status" value="1"/>
</dbReference>
<evidence type="ECO:0000313" key="2">
    <source>
        <dbReference type="EMBL" id="RWS18097.1"/>
    </source>
</evidence>
<reference evidence="2 3" key="1">
    <citation type="journal article" date="2018" name="Gigascience">
        <title>Genomes of trombidid mites reveal novel predicted allergens and laterally-transferred genes associated with secondary metabolism.</title>
        <authorList>
            <person name="Dong X."/>
            <person name="Chaisiri K."/>
            <person name="Xia D."/>
            <person name="Armstrong S.D."/>
            <person name="Fang Y."/>
            <person name="Donnelly M.J."/>
            <person name="Kadowaki T."/>
            <person name="McGarry J.W."/>
            <person name="Darby A.C."/>
            <person name="Makepeace B.L."/>
        </authorList>
    </citation>
    <scope>NUCLEOTIDE SEQUENCE [LARGE SCALE GENOMIC DNA]</scope>
    <source>
        <strain evidence="2">UoL-UT</strain>
    </source>
</reference>
<evidence type="ECO:0000256" key="1">
    <source>
        <dbReference type="ARBA" id="ARBA00009431"/>
    </source>
</evidence>
<dbReference type="STRING" id="299467.A0A443RS48"/>
<dbReference type="Proteomes" id="UP000288716">
    <property type="component" value="Unassembled WGS sequence"/>
</dbReference>
<dbReference type="InterPro" id="IPR029058">
    <property type="entry name" value="AB_hydrolase_fold"/>
</dbReference>
<keyword evidence="2" id="KW-0378">Hydrolase</keyword>
<dbReference type="InterPro" id="IPR001563">
    <property type="entry name" value="Peptidase_S10"/>
</dbReference>
<dbReference type="AlphaFoldDB" id="A0A443RS48"/>
<comment type="similarity">
    <text evidence="1">Belongs to the peptidase S10 family.</text>
</comment>
<dbReference type="PROSITE" id="PS00560">
    <property type="entry name" value="CARBOXYPEPT_SER_HIS"/>
    <property type="match status" value="1"/>
</dbReference>
<dbReference type="GO" id="GO:0006508">
    <property type="term" value="P:proteolysis"/>
    <property type="evidence" value="ECO:0007669"/>
    <property type="project" value="InterPro"/>
</dbReference>
<comment type="caution">
    <text evidence="2">The sequence shown here is derived from an EMBL/GenBank/DDBJ whole genome shotgun (WGS) entry which is preliminary data.</text>
</comment>
<name>A0A443RS48_9ACAR</name>
<organism evidence="2 3">
    <name type="scientific">Leptotrombidium deliense</name>
    <dbReference type="NCBI Taxonomy" id="299467"/>
    <lineage>
        <taxon>Eukaryota</taxon>
        <taxon>Metazoa</taxon>
        <taxon>Ecdysozoa</taxon>
        <taxon>Arthropoda</taxon>
        <taxon>Chelicerata</taxon>
        <taxon>Arachnida</taxon>
        <taxon>Acari</taxon>
        <taxon>Acariformes</taxon>
        <taxon>Trombidiformes</taxon>
        <taxon>Prostigmata</taxon>
        <taxon>Anystina</taxon>
        <taxon>Parasitengona</taxon>
        <taxon>Trombiculoidea</taxon>
        <taxon>Trombiculidae</taxon>
        <taxon>Leptotrombidium</taxon>
    </lineage>
</organism>
<gene>
    <name evidence="2" type="ORF">B4U80_10318</name>
</gene>
<feature type="non-terminal residue" evidence="2">
    <location>
        <position position="1"/>
    </location>
</feature>
<feature type="non-terminal residue" evidence="2">
    <location>
        <position position="86"/>
    </location>
</feature>
<dbReference type="EMBL" id="NCKV01046234">
    <property type="protein sequence ID" value="RWS18097.1"/>
    <property type="molecule type" value="Genomic_DNA"/>
</dbReference>
<keyword evidence="2" id="KW-0645">Protease</keyword>
<dbReference type="SUPFAM" id="SSF53474">
    <property type="entry name" value="alpha/beta-Hydrolases"/>
    <property type="match status" value="1"/>
</dbReference>
<dbReference type="OrthoDB" id="443318at2759"/>
<dbReference type="VEuPathDB" id="VectorBase:LDEU013943"/>
<proteinExistence type="inferred from homology"/>
<sequence length="86" mass="10106">GQLDIIVAAPLTENFLRSVQWKHRDEYLKADRKIWKVDESDKEVAGYVRKVHDFYQVIVRNAGHMVPYDQPRVAFAMINSFVDRTL</sequence>
<evidence type="ECO:0000313" key="3">
    <source>
        <dbReference type="Proteomes" id="UP000288716"/>
    </source>
</evidence>
<keyword evidence="2" id="KW-0121">Carboxypeptidase</keyword>
<dbReference type="Pfam" id="PF00450">
    <property type="entry name" value="Peptidase_S10"/>
    <property type="match status" value="1"/>
</dbReference>
<keyword evidence="3" id="KW-1185">Reference proteome</keyword>
<dbReference type="GO" id="GO:0004185">
    <property type="term" value="F:serine-type carboxypeptidase activity"/>
    <property type="evidence" value="ECO:0007669"/>
    <property type="project" value="InterPro"/>
</dbReference>
<accession>A0A443RS48</accession>
<protein>
    <submittedName>
        <fullName evidence="2">Putative serine carboxypeptidase CPVL-like protein</fullName>
    </submittedName>
</protein>
<dbReference type="InterPro" id="IPR033124">
    <property type="entry name" value="Ser_caboxypep_his_AS"/>
</dbReference>